<proteinExistence type="predicted"/>
<feature type="non-terminal residue" evidence="5">
    <location>
        <position position="586"/>
    </location>
</feature>
<dbReference type="Gene3D" id="3.40.50.300">
    <property type="entry name" value="P-loop containing nucleotide triphosphate hydrolases"/>
    <property type="match status" value="1"/>
</dbReference>
<evidence type="ECO:0008006" key="7">
    <source>
        <dbReference type="Google" id="ProtNLM"/>
    </source>
</evidence>
<dbReference type="PANTHER" id="PTHR45629:SF7">
    <property type="entry name" value="DNA EXCISION REPAIR PROTEIN ERCC-6-RELATED"/>
    <property type="match status" value="1"/>
</dbReference>
<dbReference type="InterPro" id="IPR049730">
    <property type="entry name" value="SNF2/RAD54-like_C"/>
</dbReference>
<gene>
    <name evidence="5" type="ORF">PCOR1329_LOCUS51569</name>
</gene>
<feature type="region of interest" description="Disordered" evidence="2">
    <location>
        <begin position="225"/>
        <end position="249"/>
    </location>
</feature>
<dbReference type="InterPro" id="IPR027417">
    <property type="entry name" value="P-loop_NTPase"/>
</dbReference>
<dbReference type="InterPro" id="IPR050496">
    <property type="entry name" value="SNF2_RAD54_helicase_repair"/>
</dbReference>
<reference evidence="5" key="1">
    <citation type="submission" date="2023-10" db="EMBL/GenBank/DDBJ databases">
        <authorList>
            <person name="Chen Y."/>
            <person name="Shah S."/>
            <person name="Dougan E. K."/>
            <person name="Thang M."/>
            <person name="Chan C."/>
        </authorList>
    </citation>
    <scope>NUCLEOTIDE SEQUENCE [LARGE SCALE GENOMIC DNA]</scope>
</reference>
<dbReference type="PROSITE" id="PS51192">
    <property type="entry name" value="HELICASE_ATP_BIND_1"/>
    <property type="match status" value="1"/>
</dbReference>
<organism evidence="5 6">
    <name type="scientific">Prorocentrum cordatum</name>
    <dbReference type="NCBI Taxonomy" id="2364126"/>
    <lineage>
        <taxon>Eukaryota</taxon>
        <taxon>Sar</taxon>
        <taxon>Alveolata</taxon>
        <taxon>Dinophyceae</taxon>
        <taxon>Prorocentrales</taxon>
        <taxon>Prorocentraceae</taxon>
        <taxon>Prorocentrum</taxon>
    </lineage>
</organism>
<dbReference type="InterPro" id="IPR038718">
    <property type="entry name" value="SNF2-like_sf"/>
</dbReference>
<dbReference type="Proteomes" id="UP001189429">
    <property type="component" value="Unassembled WGS sequence"/>
</dbReference>
<evidence type="ECO:0000313" key="6">
    <source>
        <dbReference type="Proteomes" id="UP001189429"/>
    </source>
</evidence>
<keyword evidence="6" id="KW-1185">Reference proteome</keyword>
<feature type="domain" description="Helicase C-terminal" evidence="4">
    <location>
        <begin position="305"/>
        <end position="462"/>
    </location>
</feature>
<evidence type="ECO:0000259" key="4">
    <source>
        <dbReference type="PROSITE" id="PS51194"/>
    </source>
</evidence>
<name>A0ABN9UTK3_9DINO</name>
<evidence type="ECO:0000256" key="2">
    <source>
        <dbReference type="SAM" id="MobiDB-lite"/>
    </source>
</evidence>
<protein>
    <recommendedName>
        <fullName evidence="7">DNA excision repair protein ERCC-6</fullName>
    </recommendedName>
</protein>
<dbReference type="CDD" id="cd18793">
    <property type="entry name" value="SF2_C_SNF"/>
    <property type="match status" value="1"/>
</dbReference>
<feature type="domain" description="Helicase ATP-binding" evidence="3">
    <location>
        <begin position="1"/>
        <end position="53"/>
    </location>
</feature>
<dbReference type="PANTHER" id="PTHR45629">
    <property type="entry name" value="SNF2/RAD54 FAMILY MEMBER"/>
    <property type="match status" value="1"/>
</dbReference>
<dbReference type="InterPro" id="IPR001650">
    <property type="entry name" value="Helicase_C-like"/>
</dbReference>
<dbReference type="Gene3D" id="3.40.50.10810">
    <property type="entry name" value="Tandem AAA-ATPase domain"/>
    <property type="match status" value="1"/>
</dbReference>
<keyword evidence="1" id="KW-0378">Hydrolase</keyword>
<evidence type="ECO:0000313" key="5">
    <source>
        <dbReference type="EMBL" id="CAK0863394.1"/>
    </source>
</evidence>
<dbReference type="SUPFAM" id="SSF52540">
    <property type="entry name" value="P-loop containing nucleoside triphosphate hydrolases"/>
    <property type="match status" value="2"/>
</dbReference>
<comment type="caution">
    <text evidence="5">The sequence shown here is derived from an EMBL/GenBank/DDBJ whole genome shotgun (WGS) entry which is preliminary data.</text>
</comment>
<dbReference type="Pfam" id="PF00271">
    <property type="entry name" value="Helicase_C"/>
    <property type="match status" value="1"/>
</dbReference>
<dbReference type="Pfam" id="PF00176">
    <property type="entry name" value="SNF2-rel_dom"/>
    <property type="match status" value="1"/>
</dbReference>
<dbReference type="InterPro" id="IPR000330">
    <property type="entry name" value="SNF2_N"/>
</dbReference>
<dbReference type="PROSITE" id="PS51194">
    <property type="entry name" value="HELICASE_CTER"/>
    <property type="match status" value="1"/>
</dbReference>
<dbReference type="InterPro" id="IPR014001">
    <property type="entry name" value="Helicase_ATP-bd"/>
</dbReference>
<dbReference type="EMBL" id="CAUYUJ010016259">
    <property type="protein sequence ID" value="CAK0863394.1"/>
    <property type="molecule type" value="Genomic_DNA"/>
</dbReference>
<dbReference type="Gene3D" id="1.20.120.850">
    <property type="entry name" value="SWI2/SNF2 ATPases, N-terminal domain"/>
    <property type="match status" value="1"/>
</dbReference>
<sequence length="586" mass="62877">MICDEAHVMRSISTLLGKALRNVLSNCRILLTGTPVQNRLQDMWALMDFAQPGLLGNHATFTKRFSDPIEKGSVRSAGPSAVALKRHLCDQLLQLVAPHLLRRTKESTGLQASDIAVPAAFAAGDVPTGSSGAPAPKALPPKVELVVWLHPTAEQVAAYKEALATSEVIREANDKTRLGLEVFKAIGLLKRLCNHPLLGLPISEPGVWQQALSAASASLPGADGRFHAACPQRRSPRDPPRPSTATAVEEAAAASAAPALAAEERGSDGGAMGAGGAVERLLRGLPRDLGSLVAQSAKLRCVAAMLPALIARGHRVLVFSQGVLMMDLVEVCVLRKQGIGFVRLDGHTDIKTRAQRVESFQTEPDRYQCMLLTTRVGGYGLNLTGADRVILLDPAWNPATDAQAVDRAYRIGQHKEVRTYRLVMSGLIEDKMFRLQVFKMGLTNSALEASQQHRYFTHDEIRALFKWADPAKGETMGLIAAKHGEQDREQAAEHARADGACEGWLQAGPAIGLSVFSTLFRALAPEAPREDDGPCSEEVREMKAKICVAEQEAARLAEARSAAEGQVGRAELGAKEVAEQIASAAE</sequence>
<evidence type="ECO:0000259" key="3">
    <source>
        <dbReference type="PROSITE" id="PS51192"/>
    </source>
</evidence>
<accession>A0ABN9UTK3</accession>
<dbReference type="SMART" id="SM00490">
    <property type="entry name" value="HELICc"/>
    <property type="match status" value="1"/>
</dbReference>
<evidence type="ECO:0000256" key="1">
    <source>
        <dbReference type="ARBA" id="ARBA00022801"/>
    </source>
</evidence>